<dbReference type="EMBL" id="PZZP01000001">
    <property type="protein sequence ID" value="PTM59416.1"/>
    <property type="molecule type" value="Genomic_DNA"/>
</dbReference>
<dbReference type="InterPro" id="IPR003594">
    <property type="entry name" value="HATPase_dom"/>
</dbReference>
<name>A0A2T4ZC22_9BACL</name>
<evidence type="ECO:0000256" key="5">
    <source>
        <dbReference type="ARBA" id="ARBA00022553"/>
    </source>
</evidence>
<evidence type="ECO:0000259" key="15">
    <source>
        <dbReference type="PROSITE" id="PS50109"/>
    </source>
</evidence>
<dbReference type="InterPro" id="IPR036890">
    <property type="entry name" value="HATPase_C_sf"/>
</dbReference>
<evidence type="ECO:0000256" key="8">
    <source>
        <dbReference type="ARBA" id="ARBA00022741"/>
    </source>
</evidence>
<dbReference type="RefSeq" id="WP_107726392.1">
    <property type="nucleotide sequence ID" value="NZ_PZZP01000001.1"/>
</dbReference>
<accession>A0A2T4ZC22</accession>
<dbReference type="Gene3D" id="3.30.450.20">
    <property type="entry name" value="PAS domain"/>
    <property type="match status" value="2"/>
</dbReference>
<dbReference type="InterPro" id="IPR033479">
    <property type="entry name" value="dCache_1"/>
</dbReference>
<sequence length="607" mass="69301">MWKRLRKMRLPRSFRLNLMFAAVTCILIPACLSLMIYNSLTKNAIKEQAVTNSQESLQLVNGYVSHLFNYMLDIANYVQMDAEMNAILKESASDPIVNGPDGEYERFMDRSKVTDKIDHLTLGGEKCYVTILLKNGTFYTNYPVYDYHPTDLMAEPWFDRLNRLYGFESHWIGSTPTVFRSEQRNNPYQISLARTLREGDAGIYGYVIVTILENQVNQIFANAPLDQETMLVDSGGRILSHPNGAQIGKYFPYLHQISEGNRSRIIPIDGENYLVSGHALPYSGWTLVALTPYKKAVFKINTIFNRVFLFQLGSFFTFLLLLLYILQRFTKPLVRLGKVANTVQRGELGVRSHIRGPDEIGQLGLSFDLMLDKVKAMIDEITVTEMRKRKAELLMLQAQINPHFLFNVLNSIRMKMMGKGDRESAEMISSLSKLLRMTISRDKGSIGFHEEVETIRDYVRLMNMRQKEKVALDIDVTTDAAMMPVPRFFLQPLIENALIHAFYQSAGMIVLRAWVRNRQLVVMVEDNGEGMNQADLQALRQKIACGRERPDGEVDSRKGFSGIGLANVYERLHMTYGDSFQMEMDSEQGKGTRITLLIPMEEAHSIV</sequence>
<keyword evidence="18" id="KW-1185">Reference proteome</keyword>
<keyword evidence="11 14" id="KW-1133">Transmembrane helix</keyword>
<dbReference type="InterPro" id="IPR010559">
    <property type="entry name" value="Sig_transdc_His_kin_internal"/>
</dbReference>
<comment type="catalytic activity">
    <reaction evidence="1">
        <text>ATP + protein L-histidine = ADP + protein N-phospho-L-histidine.</text>
        <dbReference type="EC" id="2.7.13.3"/>
    </reaction>
</comment>
<dbReference type="GO" id="GO:0000155">
    <property type="term" value="F:phosphorelay sensor kinase activity"/>
    <property type="evidence" value="ECO:0007669"/>
    <property type="project" value="InterPro"/>
</dbReference>
<gene>
    <name evidence="17" type="ORF">C8J48_2035</name>
</gene>
<dbReference type="GO" id="GO:0005886">
    <property type="term" value="C:plasma membrane"/>
    <property type="evidence" value="ECO:0007669"/>
    <property type="project" value="UniProtKB-SubCell"/>
</dbReference>
<dbReference type="GO" id="GO:0005524">
    <property type="term" value="F:ATP binding"/>
    <property type="evidence" value="ECO:0007669"/>
    <property type="project" value="UniProtKB-KW"/>
</dbReference>
<dbReference type="SUPFAM" id="SSF55874">
    <property type="entry name" value="ATPase domain of HSP90 chaperone/DNA topoisomerase II/histidine kinase"/>
    <property type="match status" value="1"/>
</dbReference>
<evidence type="ECO:0000256" key="11">
    <source>
        <dbReference type="ARBA" id="ARBA00022989"/>
    </source>
</evidence>
<evidence type="ECO:0000256" key="3">
    <source>
        <dbReference type="ARBA" id="ARBA00012438"/>
    </source>
</evidence>
<keyword evidence="9 17" id="KW-0418">Kinase</keyword>
<keyword evidence="8" id="KW-0547">Nucleotide-binding</keyword>
<evidence type="ECO:0000256" key="9">
    <source>
        <dbReference type="ARBA" id="ARBA00022777"/>
    </source>
</evidence>
<dbReference type="PANTHER" id="PTHR34220:SF11">
    <property type="entry name" value="SENSOR PROTEIN KINASE HPTS"/>
    <property type="match status" value="1"/>
</dbReference>
<dbReference type="InterPro" id="IPR005467">
    <property type="entry name" value="His_kinase_dom"/>
</dbReference>
<evidence type="ECO:0000256" key="6">
    <source>
        <dbReference type="ARBA" id="ARBA00022679"/>
    </source>
</evidence>
<evidence type="ECO:0000256" key="4">
    <source>
        <dbReference type="ARBA" id="ARBA00022475"/>
    </source>
</evidence>
<dbReference type="InterPro" id="IPR003660">
    <property type="entry name" value="HAMP_dom"/>
</dbReference>
<protein>
    <recommendedName>
        <fullName evidence="3">histidine kinase</fullName>
        <ecNumber evidence="3">2.7.13.3</ecNumber>
    </recommendedName>
</protein>
<feature type="transmembrane region" description="Helical" evidence="14">
    <location>
        <begin position="308"/>
        <end position="326"/>
    </location>
</feature>
<comment type="caution">
    <text evidence="17">The sequence shown here is derived from an EMBL/GenBank/DDBJ whole genome shotgun (WGS) entry which is preliminary data.</text>
</comment>
<dbReference type="Proteomes" id="UP000241639">
    <property type="component" value="Unassembled WGS sequence"/>
</dbReference>
<dbReference type="Pfam" id="PF02743">
    <property type="entry name" value="dCache_1"/>
    <property type="match status" value="1"/>
</dbReference>
<dbReference type="EC" id="2.7.13.3" evidence="3"/>
<dbReference type="Pfam" id="PF06580">
    <property type="entry name" value="His_kinase"/>
    <property type="match status" value="1"/>
</dbReference>
<keyword evidence="6" id="KW-0808">Transferase</keyword>
<keyword evidence="7 14" id="KW-0812">Transmembrane</keyword>
<dbReference type="CDD" id="cd06225">
    <property type="entry name" value="HAMP"/>
    <property type="match status" value="1"/>
</dbReference>
<proteinExistence type="predicted"/>
<evidence type="ECO:0000256" key="13">
    <source>
        <dbReference type="ARBA" id="ARBA00023136"/>
    </source>
</evidence>
<evidence type="ECO:0000256" key="14">
    <source>
        <dbReference type="SAM" id="Phobius"/>
    </source>
</evidence>
<keyword evidence="13 14" id="KW-0472">Membrane</keyword>
<dbReference type="AlphaFoldDB" id="A0A2T4ZC22"/>
<keyword evidence="12" id="KW-0902">Two-component regulatory system</keyword>
<evidence type="ECO:0000256" key="7">
    <source>
        <dbReference type="ARBA" id="ARBA00022692"/>
    </source>
</evidence>
<dbReference type="Pfam" id="PF00672">
    <property type="entry name" value="HAMP"/>
    <property type="match status" value="1"/>
</dbReference>
<dbReference type="InterPro" id="IPR050640">
    <property type="entry name" value="Bact_2-comp_sensor_kinase"/>
</dbReference>
<comment type="subcellular location">
    <subcellularLocation>
        <location evidence="2">Cell membrane</location>
        <topology evidence="2">Multi-pass membrane protein</topology>
    </subcellularLocation>
</comment>
<dbReference type="OrthoDB" id="9776552at2"/>
<feature type="domain" description="Histidine kinase" evidence="15">
    <location>
        <begin position="400"/>
        <end position="602"/>
    </location>
</feature>
<dbReference type="Gene3D" id="3.30.565.10">
    <property type="entry name" value="Histidine kinase-like ATPase, C-terminal domain"/>
    <property type="match status" value="1"/>
</dbReference>
<evidence type="ECO:0000313" key="17">
    <source>
        <dbReference type="EMBL" id="PTM59416.1"/>
    </source>
</evidence>
<evidence type="ECO:0000256" key="1">
    <source>
        <dbReference type="ARBA" id="ARBA00000085"/>
    </source>
</evidence>
<reference evidence="17 18" key="1">
    <citation type="submission" date="2018-04" db="EMBL/GenBank/DDBJ databases">
        <title>Genomic Encyclopedia of Archaeal and Bacterial Type Strains, Phase II (KMG-II): from individual species to whole genera.</title>
        <authorList>
            <person name="Goeker M."/>
        </authorList>
    </citation>
    <scope>NUCLEOTIDE SEQUENCE [LARGE SCALE GENOMIC DNA]</scope>
    <source>
        <strain evidence="17 18">DSM 45169</strain>
    </source>
</reference>
<evidence type="ECO:0000259" key="16">
    <source>
        <dbReference type="PROSITE" id="PS50885"/>
    </source>
</evidence>
<dbReference type="PROSITE" id="PS50109">
    <property type="entry name" value="HIS_KIN"/>
    <property type="match status" value="1"/>
</dbReference>
<evidence type="ECO:0000256" key="10">
    <source>
        <dbReference type="ARBA" id="ARBA00022840"/>
    </source>
</evidence>
<dbReference type="SMART" id="SM00304">
    <property type="entry name" value="HAMP"/>
    <property type="match status" value="1"/>
</dbReference>
<dbReference type="PANTHER" id="PTHR34220">
    <property type="entry name" value="SENSOR HISTIDINE KINASE YPDA"/>
    <property type="match status" value="1"/>
</dbReference>
<evidence type="ECO:0000256" key="2">
    <source>
        <dbReference type="ARBA" id="ARBA00004651"/>
    </source>
</evidence>
<dbReference type="PROSITE" id="PS50885">
    <property type="entry name" value="HAMP"/>
    <property type="match status" value="1"/>
</dbReference>
<feature type="domain" description="HAMP" evidence="16">
    <location>
        <begin position="327"/>
        <end position="379"/>
    </location>
</feature>
<dbReference type="InterPro" id="IPR004358">
    <property type="entry name" value="Sig_transdc_His_kin-like_C"/>
</dbReference>
<keyword evidence="4" id="KW-1003">Cell membrane</keyword>
<dbReference type="Gene3D" id="6.10.340.10">
    <property type="match status" value="1"/>
</dbReference>
<dbReference type="PRINTS" id="PR00344">
    <property type="entry name" value="BCTRLSENSOR"/>
</dbReference>
<keyword evidence="5" id="KW-0597">Phosphoprotein</keyword>
<evidence type="ECO:0000256" key="12">
    <source>
        <dbReference type="ARBA" id="ARBA00023012"/>
    </source>
</evidence>
<organism evidence="17 18">
    <name type="scientific">Desmospora activa DSM 45169</name>
    <dbReference type="NCBI Taxonomy" id="1121389"/>
    <lineage>
        <taxon>Bacteria</taxon>
        <taxon>Bacillati</taxon>
        <taxon>Bacillota</taxon>
        <taxon>Bacilli</taxon>
        <taxon>Bacillales</taxon>
        <taxon>Thermoactinomycetaceae</taxon>
        <taxon>Desmospora</taxon>
    </lineage>
</organism>
<dbReference type="Pfam" id="PF02518">
    <property type="entry name" value="HATPase_c"/>
    <property type="match status" value="1"/>
</dbReference>
<keyword evidence="10" id="KW-0067">ATP-binding</keyword>
<dbReference type="SUPFAM" id="SSF158472">
    <property type="entry name" value="HAMP domain-like"/>
    <property type="match status" value="1"/>
</dbReference>
<evidence type="ECO:0000313" key="18">
    <source>
        <dbReference type="Proteomes" id="UP000241639"/>
    </source>
</evidence>